<dbReference type="Gene3D" id="2.40.10.10">
    <property type="entry name" value="Trypsin-like serine proteases"/>
    <property type="match status" value="1"/>
</dbReference>
<keyword evidence="4" id="KW-1185">Reference proteome</keyword>
<dbReference type="PANTHER" id="PTHR24260">
    <property type="match status" value="1"/>
</dbReference>
<evidence type="ECO:0000313" key="4">
    <source>
        <dbReference type="Proteomes" id="UP000313231"/>
    </source>
</evidence>
<feature type="chain" id="PRO_5022924822" evidence="1">
    <location>
        <begin position="28"/>
        <end position="281"/>
    </location>
</feature>
<reference evidence="3 4" key="1">
    <citation type="journal article" date="2016" name="Int. J. Syst. Evol. Microbiol.">
        <title>Nocardioides albidus sp. nov., an actinobacterium isolated from garden soil.</title>
        <authorList>
            <person name="Singh H."/>
            <person name="Du J."/>
            <person name="Trinh H."/>
            <person name="Won K."/>
            <person name="Yang J.E."/>
            <person name="Yin C."/>
            <person name="Kook M."/>
            <person name="Yi T.H."/>
        </authorList>
    </citation>
    <scope>NUCLEOTIDE SEQUENCE [LARGE SCALE GENOMIC DNA]</scope>
    <source>
        <strain evidence="3 4">CCTCC AB 2015297</strain>
    </source>
</reference>
<accession>A0A5C4VNG8</accession>
<comment type="caution">
    <text evidence="3">The sequence shown here is derived from an EMBL/GenBank/DDBJ whole genome shotgun (WGS) entry which is preliminary data.</text>
</comment>
<gene>
    <name evidence="3" type="ORF">FHP29_16530</name>
</gene>
<dbReference type="PROSITE" id="PS50240">
    <property type="entry name" value="TRYPSIN_DOM"/>
    <property type="match status" value="1"/>
</dbReference>
<dbReference type="PROSITE" id="PS00134">
    <property type="entry name" value="TRYPSIN_HIS"/>
    <property type="match status" value="1"/>
</dbReference>
<dbReference type="SUPFAM" id="SSF50494">
    <property type="entry name" value="Trypsin-like serine proteases"/>
    <property type="match status" value="1"/>
</dbReference>
<feature type="signal peptide" evidence="1">
    <location>
        <begin position="1"/>
        <end position="27"/>
    </location>
</feature>
<dbReference type="RefSeq" id="WP_139623980.1">
    <property type="nucleotide sequence ID" value="NZ_VDMP01000026.1"/>
</dbReference>
<dbReference type="Proteomes" id="UP000313231">
    <property type="component" value="Unassembled WGS sequence"/>
</dbReference>
<dbReference type="InterPro" id="IPR001254">
    <property type="entry name" value="Trypsin_dom"/>
</dbReference>
<dbReference type="InterPro" id="IPR009003">
    <property type="entry name" value="Peptidase_S1_PA"/>
</dbReference>
<dbReference type="AlphaFoldDB" id="A0A5C4VNG8"/>
<dbReference type="OrthoDB" id="3657335at2"/>
<name>A0A5C4VNG8_9ACTN</name>
<dbReference type="Pfam" id="PF00089">
    <property type="entry name" value="Trypsin"/>
    <property type="match status" value="1"/>
</dbReference>
<keyword evidence="1" id="KW-0732">Signal</keyword>
<dbReference type="PRINTS" id="PR00722">
    <property type="entry name" value="CHYMOTRYPSIN"/>
</dbReference>
<dbReference type="SMART" id="SM00020">
    <property type="entry name" value="Tryp_SPc"/>
    <property type="match status" value="1"/>
</dbReference>
<dbReference type="GO" id="GO:0004252">
    <property type="term" value="F:serine-type endopeptidase activity"/>
    <property type="evidence" value="ECO:0007669"/>
    <property type="project" value="InterPro"/>
</dbReference>
<protein>
    <submittedName>
        <fullName evidence="3">S1 family peptidase</fullName>
    </submittedName>
</protein>
<evidence type="ECO:0000259" key="2">
    <source>
        <dbReference type="PROSITE" id="PS50240"/>
    </source>
</evidence>
<dbReference type="InterPro" id="IPR001314">
    <property type="entry name" value="Peptidase_S1A"/>
</dbReference>
<sequence length="281" mass="29614">MRARLLTLAVATLAGLGLVVPASPASASTGGTVDGDTHPNVALIAFYDAEGRFRCSATLISPTVLVTAAHCTSGTLGKTLVTFDSVVAEAPPSPLPDAADPSVGYTGEELTEAGFLWGTASTHPEYSDFTDLDNWNDVGVIVLDQPVTDIAPAPLADLHAADAIKQPRRTLFTAVGYGTEVRQAESGSQKPTPMSYPILRRYVEMPGQKITPQVIQTNGNENDPFGTGGTCFGDSGGSLWLDGKVVGVTSYGYTQNCRYLDGYQRIDVPVVADWLAGFLED</sequence>
<proteinExistence type="predicted"/>
<dbReference type="InterPro" id="IPR051333">
    <property type="entry name" value="CLIP_Serine_Protease"/>
</dbReference>
<organism evidence="3 4">
    <name type="scientific">Nocardioides albidus</name>
    <dbReference type="NCBI Taxonomy" id="1517589"/>
    <lineage>
        <taxon>Bacteria</taxon>
        <taxon>Bacillati</taxon>
        <taxon>Actinomycetota</taxon>
        <taxon>Actinomycetes</taxon>
        <taxon>Propionibacteriales</taxon>
        <taxon>Nocardioidaceae</taxon>
        <taxon>Nocardioides</taxon>
    </lineage>
</organism>
<feature type="domain" description="Peptidase S1" evidence="2">
    <location>
        <begin position="28"/>
        <end position="280"/>
    </location>
</feature>
<evidence type="ECO:0000256" key="1">
    <source>
        <dbReference type="SAM" id="SignalP"/>
    </source>
</evidence>
<dbReference type="EMBL" id="VDMP01000026">
    <property type="protein sequence ID" value="TNM37434.1"/>
    <property type="molecule type" value="Genomic_DNA"/>
</dbReference>
<dbReference type="PANTHER" id="PTHR24260:SF132">
    <property type="entry name" value="PEPTIDASE S1 DOMAIN-CONTAINING PROTEIN"/>
    <property type="match status" value="1"/>
</dbReference>
<evidence type="ECO:0000313" key="3">
    <source>
        <dbReference type="EMBL" id="TNM37434.1"/>
    </source>
</evidence>
<dbReference type="GO" id="GO:0006508">
    <property type="term" value="P:proteolysis"/>
    <property type="evidence" value="ECO:0007669"/>
    <property type="project" value="InterPro"/>
</dbReference>
<dbReference type="InterPro" id="IPR043504">
    <property type="entry name" value="Peptidase_S1_PA_chymotrypsin"/>
</dbReference>
<dbReference type="InterPro" id="IPR018114">
    <property type="entry name" value="TRYPSIN_HIS"/>
</dbReference>